<accession>A0AAP2YWZ6</accession>
<gene>
    <name evidence="1" type="ORF">OB960_05550</name>
</gene>
<evidence type="ECO:0000313" key="2">
    <source>
        <dbReference type="Proteomes" id="UP001321018"/>
    </source>
</evidence>
<dbReference type="InterPro" id="IPR055550">
    <property type="entry name" value="DUF7126"/>
</dbReference>
<comment type="caution">
    <text evidence="1">The sequence shown here is derived from an EMBL/GenBank/DDBJ whole genome shotgun (WGS) entry which is preliminary data.</text>
</comment>
<dbReference type="Proteomes" id="UP001321018">
    <property type="component" value="Unassembled WGS sequence"/>
</dbReference>
<proteinExistence type="predicted"/>
<name>A0AAP2YWZ6_9EURY</name>
<organism evidence="1 2">
    <name type="scientific">Natronoglomus mannanivorans</name>
    <dbReference type="NCBI Taxonomy" id="2979990"/>
    <lineage>
        <taxon>Archaea</taxon>
        <taxon>Methanobacteriati</taxon>
        <taxon>Methanobacteriota</taxon>
        <taxon>Stenosarchaea group</taxon>
        <taxon>Halobacteria</taxon>
        <taxon>Halobacteriales</taxon>
        <taxon>Natrialbaceae</taxon>
        <taxon>Natronoglomus</taxon>
    </lineage>
</organism>
<dbReference type="AlphaFoldDB" id="A0AAP2YWZ6"/>
<dbReference type="Pfam" id="PF23443">
    <property type="entry name" value="DUF7126"/>
    <property type="match status" value="1"/>
</dbReference>
<protein>
    <submittedName>
        <fullName evidence="1">CTP synthetase</fullName>
    </submittedName>
</protein>
<evidence type="ECO:0000313" key="1">
    <source>
        <dbReference type="EMBL" id="MCU4740865.1"/>
    </source>
</evidence>
<dbReference type="EMBL" id="JAOPKA010000002">
    <property type="protein sequence ID" value="MCU4740865.1"/>
    <property type="molecule type" value="Genomic_DNA"/>
</dbReference>
<reference evidence="1" key="1">
    <citation type="submission" date="2022-09" db="EMBL/GenBank/DDBJ databases">
        <title>Enrichment on poylsaccharides allowed isolation of novel metabolic and taxonomic groups of Haloarchaea.</title>
        <authorList>
            <person name="Sorokin D.Y."/>
            <person name="Elcheninov A.G."/>
            <person name="Khizhniak T.V."/>
            <person name="Kolganova T.V."/>
            <person name="Kublanov I.V."/>
        </authorList>
    </citation>
    <scope>NUCLEOTIDE SEQUENCE</scope>
    <source>
        <strain evidence="1">AArc-xg1-1</strain>
    </source>
</reference>
<sequence length="114" mass="12117">MTSAQRFAIVAGDDEEGLADALEAEGVTVERLEGMLSRPALEEAGIVDADIYVLTDVSQATTIPIARDLTDELRTVAYARDTIPEFVRGQIDLAIDPQIASPTIVAEELAGTGE</sequence>
<dbReference type="RefSeq" id="WP_338002703.1">
    <property type="nucleotide sequence ID" value="NZ_JAOPKA010000002.1"/>
</dbReference>